<keyword evidence="1" id="KW-0732">Signal</keyword>
<accession>A0A9D9NPN0</accession>
<proteinExistence type="predicted"/>
<organism evidence="2 3">
    <name type="scientific">Candidatus Merdivivens faecigallinarum</name>
    <dbReference type="NCBI Taxonomy" id="2840871"/>
    <lineage>
        <taxon>Bacteria</taxon>
        <taxon>Pseudomonadati</taxon>
        <taxon>Bacteroidota</taxon>
        <taxon>Bacteroidia</taxon>
        <taxon>Bacteroidales</taxon>
        <taxon>Muribaculaceae</taxon>
        <taxon>Muribaculaceae incertae sedis</taxon>
        <taxon>Candidatus Merdivivens</taxon>
    </lineage>
</organism>
<reference evidence="2" key="2">
    <citation type="journal article" date="2021" name="PeerJ">
        <title>Extensive microbial diversity within the chicken gut microbiome revealed by metagenomics and culture.</title>
        <authorList>
            <person name="Gilroy R."/>
            <person name="Ravi A."/>
            <person name="Getino M."/>
            <person name="Pursley I."/>
            <person name="Horton D.L."/>
            <person name="Alikhan N.F."/>
            <person name="Baker D."/>
            <person name="Gharbi K."/>
            <person name="Hall N."/>
            <person name="Watson M."/>
            <person name="Adriaenssens E.M."/>
            <person name="Foster-Nyarko E."/>
            <person name="Jarju S."/>
            <person name="Secka A."/>
            <person name="Antonio M."/>
            <person name="Oren A."/>
            <person name="Chaudhuri R.R."/>
            <person name="La Ragione R."/>
            <person name="Hildebrand F."/>
            <person name="Pallen M.J."/>
        </authorList>
    </citation>
    <scope>NUCLEOTIDE SEQUENCE</scope>
    <source>
        <strain evidence="2">B3-2255</strain>
    </source>
</reference>
<feature type="signal peptide" evidence="1">
    <location>
        <begin position="1"/>
        <end position="24"/>
    </location>
</feature>
<evidence type="ECO:0000313" key="2">
    <source>
        <dbReference type="EMBL" id="MBO8481489.1"/>
    </source>
</evidence>
<comment type="caution">
    <text evidence="2">The sequence shown here is derived from an EMBL/GenBank/DDBJ whole genome shotgun (WGS) entry which is preliminary data.</text>
</comment>
<evidence type="ECO:0000313" key="3">
    <source>
        <dbReference type="Proteomes" id="UP000823772"/>
    </source>
</evidence>
<dbReference type="EMBL" id="JADILY010000061">
    <property type="protein sequence ID" value="MBO8481489.1"/>
    <property type="molecule type" value="Genomic_DNA"/>
</dbReference>
<evidence type="ECO:0000256" key="1">
    <source>
        <dbReference type="SAM" id="SignalP"/>
    </source>
</evidence>
<dbReference type="Proteomes" id="UP000823772">
    <property type="component" value="Unassembled WGS sequence"/>
</dbReference>
<name>A0A9D9NPN0_9BACT</name>
<feature type="chain" id="PRO_5039369084" evidence="1">
    <location>
        <begin position="25"/>
        <end position="191"/>
    </location>
</feature>
<sequence>MKNTIIKSFLTLLSVLLCNTAILAQVTVINDNEPPQFKALDFSTFTINGLEMGGPEYTEQDIIRAFGQPDSVELGEFGYTYTYFFESDISSVQYGNAAEITLYSKPKGPIMTAYVFDGKYNVNGFIRVGDHISKVYEMDGDFSNTQYHKNRAGAIFWRPTGTGWKNVEFFNCPEFAYDENGVITSIGFWSF</sequence>
<reference evidence="2" key="1">
    <citation type="submission" date="2020-10" db="EMBL/GenBank/DDBJ databases">
        <authorList>
            <person name="Gilroy R."/>
        </authorList>
    </citation>
    <scope>NUCLEOTIDE SEQUENCE</scope>
    <source>
        <strain evidence="2">B3-2255</strain>
    </source>
</reference>
<gene>
    <name evidence="2" type="ORF">IAC87_02955</name>
</gene>
<protein>
    <submittedName>
        <fullName evidence="2">Uncharacterized protein</fullName>
    </submittedName>
</protein>
<dbReference type="AlphaFoldDB" id="A0A9D9NPN0"/>